<proteinExistence type="predicted"/>
<comment type="caution">
    <text evidence="3">The sequence shown here is derived from an EMBL/GenBank/DDBJ whole genome shotgun (WGS) entry which is preliminary data.</text>
</comment>
<sequence length="224" mass="23375">MTATETSNTCNKICWALSVLAGLALFFVLQGSVSVVFALVIGVVVAIAGGILLRKVFCVAKAGAQAGAKREEPRRDAPVPQASSGVKPDAPVAPAASPAQQAAIPLVKSSQLPGETELSARKGTWIYGDASPSGPARMTSARDTGADDLKLIKGVGPKLESALNAMGFFHFDQIAGWSQSDVDWMDDNLEGFKGRVSRDDWVAQAKILAAGGETEFSRRSGQTG</sequence>
<accession>A0ABT7FBA1</accession>
<evidence type="ECO:0008006" key="5">
    <source>
        <dbReference type="Google" id="ProtNLM"/>
    </source>
</evidence>
<evidence type="ECO:0000256" key="1">
    <source>
        <dbReference type="SAM" id="MobiDB-lite"/>
    </source>
</evidence>
<feature type="transmembrane region" description="Helical" evidence="2">
    <location>
        <begin position="35"/>
        <end position="53"/>
    </location>
</feature>
<gene>
    <name evidence="3" type="ORF">QO034_04585</name>
</gene>
<evidence type="ECO:0000313" key="4">
    <source>
        <dbReference type="Proteomes" id="UP001227126"/>
    </source>
</evidence>
<feature type="transmembrane region" description="Helical" evidence="2">
    <location>
        <begin position="12"/>
        <end position="29"/>
    </location>
</feature>
<reference evidence="3 4" key="1">
    <citation type="submission" date="2023-05" db="EMBL/GenBank/DDBJ databases">
        <title>Sedimentitalea sp. nov. JM2-8.</title>
        <authorList>
            <person name="Huang J."/>
        </authorList>
    </citation>
    <scope>NUCLEOTIDE SEQUENCE [LARGE SCALE GENOMIC DNA]</scope>
    <source>
        <strain evidence="3 4">JM2-8</strain>
    </source>
</reference>
<keyword evidence="2" id="KW-0812">Transmembrane</keyword>
<dbReference type="RefSeq" id="WP_284484325.1">
    <property type="nucleotide sequence ID" value="NZ_JASNJE010000004.1"/>
</dbReference>
<feature type="compositionally biased region" description="Basic and acidic residues" evidence="1">
    <location>
        <begin position="68"/>
        <end position="77"/>
    </location>
</feature>
<organism evidence="3 4">
    <name type="scientific">Sedimentitalea xiamensis</name>
    <dbReference type="NCBI Taxonomy" id="3050037"/>
    <lineage>
        <taxon>Bacteria</taxon>
        <taxon>Pseudomonadati</taxon>
        <taxon>Pseudomonadota</taxon>
        <taxon>Alphaproteobacteria</taxon>
        <taxon>Rhodobacterales</taxon>
        <taxon>Paracoccaceae</taxon>
        <taxon>Sedimentitalea</taxon>
    </lineage>
</organism>
<dbReference type="EMBL" id="JASNJE010000004">
    <property type="protein sequence ID" value="MDK3072381.1"/>
    <property type="molecule type" value="Genomic_DNA"/>
</dbReference>
<protein>
    <recommendedName>
        <fullName evidence="5">Flap endonuclease-1-like 5' DNA nuclease</fullName>
    </recommendedName>
</protein>
<name>A0ABT7FBA1_9RHOB</name>
<feature type="region of interest" description="Disordered" evidence="1">
    <location>
        <begin position="68"/>
        <end position="94"/>
    </location>
</feature>
<evidence type="ECO:0000256" key="2">
    <source>
        <dbReference type="SAM" id="Phobius"/>
    </source>
</evidence>
<keyword evidence="2" id="KW-1133">Transmembrane helix</keyword>
<keyword evidence="4" id="KW-1185">Reference proteome</keyword>
<keyword evidence="2" id="KW-0472">Membrane</keyword>
<dbReference type="Proteomes" id="UP001227126">
    <property type="component" value="Unassembled WGS sequence"/>
</dbReference>
<evidence type="ECO:0000313" key="3">
    <source>
        <dbReference type="EMBL" id="MDK3072381.1"/>
    </source>
</evidence>